<organism evidence="2 3">
    <name type="scientific">Streptomyces pyxinicus</name>
    <dbReference type="NCBI Taxonomy" id="2970331"/>
    <lineage>
        <taxon>Bacteria</taxon>
        <taxon>Bacillati</taxon>
        <taxon>Actinomycetota</taxon>
        <taxon>Actinomycetes</taxon>
        <taxon>Kitasatosporales</taxon>
        <taxon>Streptomycetaceae</taxon>
        <taxon>Streptomyces</taxon>
    </lineage>
</organism>
<feature type="compositionally biased region" description="Pro residues" evidence="1">
    <location>
        <begin position="125"/>
        <end position="135"/>
    </location>
</feature>
<evidence type="ECO:0000313" key="3">
    <source>
        <dbReference type="Proteomes" id="UP001205612"/>
    </source>
</evidence>
<evidence type="ECO:0000256" key="1">
    <source>
        <dbReference type="SAM" id="MobiDB-lite"/>
    </source>
</evidence>
<accession>A0ABT2B6R0</accession>
<feature type="region of interest" description="Disordered" evidence="1">
    <location>
        <begin position="116"/>
        <end position="135"/>
    </location>
</feature>
<gene>
    <name evidence="2" type="ORF">NX794_23770</name>
</gene>
<keyword evidence="3" id="KW-1185">Reference proteome</keyword>
<reference evidence="2 3" key="1">
    <citation type="submission" date="2022-08" db="EMBL/GenBank/DDBJ databases">
        <authorList>
            <person name="Somphong A."/>
            <person name="Phongsopitanun W."/>
        </authorList>
    </citation>
    <scope>NUCLEOTIDE SEQUENCE [LARGE SCALE GENOMIC DNA]</scope>
    <source>
        <strain evidence="2 3">LP11</strain>
    </source>
</reference>
<comment type="caution">
    <text evidence="2">The sequence shown here is derived from an EMBL/GenBank/DDBJ whole genome shotgun (WGS) entry which is preliminary data.</text>
</comment>
<dbReference type="RefSeq" id="WP_258780845.1">
    <property type="nucleotide sequence ID" value="NZ_JANUGP010000020.1"/>
</dbReference>
<evidence type="ECO:0000313" key="2">
    <source>
        <dbReference type="EMBL" id="MCS0604208.1"/>
    </source>
</evidence>
<protein>
    <recommendedName>
        <fullName evidence="4">Asp23/Gls24 family envelope stress response protein</fullName>
    </recommendedName>
</protein>
<evidence type="ECO:0008006" key="4">
    <source>
        <dbReference type="Google" id="ProtNLM"/>
    </source>
</evidence>
<dbReference type="Proteomes" id="UP001205612">
    <property type="component" value="Unassembled WGS sequence"/>
</dbReference>
<dbReference type="EMBL" id="JANUGP010000020">
    <property type="protein sequence ID" value="MCS0604208.1"/>
    <property type="molecule type" value="Genomic_DNA"/>
</dbReference>
<sequence>MTASETGTRARTRTRTPDVSGAVRLRAEGEVGEDELGYLREKVDAVLGRAGLPPVTGEVRVTRADAPYLGRPWSVGAEIRVGRTLVVAHAREATARELADRLQDRLRCRVDRVVHRADTGRRTATPPPWRGGPER</sequence>
<proteinExistence type="predicted"/>
<name>A0ABT2B6R0_9ACTN</name>